<organism evidence="10 11">
    <name type="scientific">Anopheles dirus</name>
    <dbReference type="NCBI Taxonomy" id="7168"/>
    <lineage>
        <taxon>Eukaryota</taxon>
        <taxon>Metazoa</taxon>
        <taxon>Ecdysozoa</taxon>
        <taxon>Arthropoda</taxon>
        <taxon>Hexapoda</taxon>
        <taxon>Insecta</taxon>
        <taxon>Pterygota</taxon>
        <taxon>Neoptera</taxon>
        <taxon>Endopterygota</taxon>
        <taxon>Diptera</taxon>
        <taxon>Nematocera</taxon>
        <taxon>Culicoidea</taxon>
        <taxon>Culicidae</taxon>
        <taxon>Anophelinae</taxon>
        <taxon>Anopheles</taxon>
    </lineage>
</organism>
<evidence type="ECO:0000256" key="8">
    <source>
        <dbReference type="ARBA" id="ARBA00023242"/>
    </source>
</evidence>
<keyword evidence="11" id="KW-1185">Reference proteome</keyword>
<proteinExistence type="predicted"/>
<dbReference type="FunFam" id="3.30.890.10:FF:000003">
    <property type="entry name" value="methyl-CpG-binding domain protein 2"/>
    <property type="match status" value="1"/>
</dbReference>
<dbReference type="STRING" id="7168.A0A182N6G8"/>
<keyword evidence="6" id="KW-0238">DNA-binding</keyword>
<evidence type="ECO:0000256" key="7">
    <source>
        <dbReference type="ARBA" id="ARBA00023163"/>
    </source>
</evidence>
<dbReference type="SUPFAM" id="SSF54171">
    <property type="entry name" value="DNA-binding domain"/>
    <property type="match status" value="1"/>
</dbReference>
<evidence type="ECO:0000256" key="3">
    <source>
        <dbReference type="ARBA" id="ARBA00022454"/>
    </source>
</evidence>
<dbReference type="PROSITE" id="PS50982">
    <property type="entry name" value="MBD"/>
    <property type="match status" value="1"/>
</dbReference>
<dbReference type="Pfam" id="PF16564">
    <property type="entry name" value="MBDa"/>
    <property type="match status" value="1"/>
</dbReference>
<keyword evidence="5" id="KW-0805">Transcription regulation</keyword>
<dbReference type="PANTHER" id="PTHR12396:SF0">
    <property type="entry name" value="METHYL-CPG BINDING DOMAIN PROTEIN-LIKE, ISOFORM C"/>
    <property type="match status" value="1"/>
</dbReference>
<dbReference type="GO" id="GO:0000122">
    <property type="term" value="P:negative regulation of transcription by RNA polymerase II"/>
    <property type="evidence" value="ECO:0007669"/>
    <property type="project" value="TreeGrafter"/>
</dbReference>
<dbReference type="Pfam" id="PF14048">
    <property type="entry name" value="MBD_C"/>
    <property type="match status" value="1"/>
</dbReference>
<evidence type="ECO:0000256" key="1">
    <source>
        <dbReference type="ARBA" id="ARBA00004123"/>
    </source>
</evidence>
<sequence length="317" mass="35283">MNVSIERKRNDCVALPKGWQREEVLRKTGLSAGKVDVYYYSPAGKRIESKPQLARALGDTIDLSTFDYQAGRTIAPPPMAAAQLLHTSPHGTPGYQLLQQHQQHQHQQQHQQASNCQALRRKFPPSMPFGGSHSLSATPISSGCGAKPPHQFDYSRAMRADTSLIPPIRQTASIFKQPVTVVRSQEADNGKVKRDLQHGNQVKPKQLFWEKRLENLGASNTHNEEIGSIELPKRLRPIGPGIRETTVLQSLATALHHNTLPVTGQTASKTSLNTNAGVFINPHQPLMTNVTITEEDVKRQEDRVQYARLRLQEALRA</sequence>
<dbReference type="CDD" id="cd01396">
    <property type="entry name" value="MeCP2_MBD"/>
    <property type="match status" value="1"/>
</dbReference>
<comment type="subcellular location">
    <subcellularLocation>
        <location evidence="2">Chromosome</location>
    </subcellularLocation>
    <subcellularLocation>
        <location evidence="1">Nucleus</location>
    </subcellularLocation>
</comment>
<dbReference type="Gene3D" id="3.30.890.10">
    <property type="entry name" value="Methyl-cpg-binding Protein 2, Chain A"/>
    <property type="match status" value="1"/>
</dbReference>
<evidence type="ECO:0000313" key="10">
    <source>
        <dbReference type="EnsemblMetazoa" id="ADIR003240-PA"/>
    </source>
</evidence>
<evidence type="ECO:0000256" key="5">
    <source>
        <dbReference type="ARBA" id="ARBA00023015"/>
    </source>
</evidence>
<evidence type="ECO:0000313" key="11">
    <source>
        <dbReference type="Proteomes" id="UP000075884"/>
    </source>
</evidence>
<dbReference type="Pfam" id="PF01429">
    <property type="entry name" value="MBD"/>
    <property type="match status" value="1"/>
</dbReference>
<evidence type="ECO:0000256" key="4">
    <source>
        <dbReference type="ARBA" id="ARBA00022553"/>
    </source>
</evidence>
<dbReference type="InterPro" id="IPR016177">
    <property type="entry name" value="DNA-bd_dom_sf"/>
</dbReference>
<evidence type="ECO:0000256" key="6">
    <source>
        <dbReference type="ARBA" id="ARBA00023125"/>
    </source>
</evidence>
<feature type="domain" description="MBD" evidence="9">
    <location>
        <begin position="5"/>
        <end position="73"/>
    </location>
</feature>
<reference evidence="10" key="2">
    <citation type="submission" date="2020-05" db="UniProtKB">
        <authorList>
            <consortium name="EnsemblMetazoa"/>
        </authorList>
    </citation>
    <scope>IDENTIFICATION</scope>
    <source>
        <strain evidence="10">WRAIR2</strain>
    </source>
</reference>
<keyword evidence="7" id="KW-0804">Transcription</keyword>
<evidence type="ECO:0000259" key="9">
    <source>
        <dbReference type="PROSITE" id="PS50982"/>
    </source>
</evidence>
<dbReference type="InterPro" id="IPR032343">
    <property type="entry name" value="MBD2/MBD3_p55-bd"/>
</dbReference>
<dbReference type="InterPro" id="IPR025884">
    <property type="entry name" value="MeCpG-bd_2/3_C_dom"/>
</dbReference>
<dbReference type="PANTHER" id="PTHR12396">
    <property type="entry name" value="METHYL-CPG BINDING PROTEIN, MBD"/>
    <property type="match status" value="1"/>
</dbReference>
<keyword evidence="3" id="KW-0158">Chromosome</keyword>
<dbReference type="InterPro" id="IPR001739">
    <property type="entry name" value="Methyl_CpG_DNA-bd"/>
</dbReference>
<dbReference type="EnsemblMetazoa" id="ADIR003240-RA">
    <property type="protein sequence ID" value="ADIR003240-PA"/>
    <property type="gene ID" value="ADIR003240"/>
</dbReference>
<dbReference type="GO" id="GO:0008327">
    <property type="term" value="F:methyl-CpG binding"/>
    <property type="evidence" value="ECO:0007669"/>
    <property type="project" value="TreeGrafter"/>
</dbReference>
<evidence type="ECO:0000256" key="2">
    <source>
        <dbReference type="ARBA" id="ARBA00004286"/>
    </source>
</evidence>
<dbReference type="GO" id="GO:0000785">
    <property type="term" value="C:chromatin"/>
    <property type="evidence" value="ECO:0007669"/>
    <property type="project" value="UniProtKB-ARBA"/>
</dbReference>
<dbReference type="AlphaFoldDB" id="A0A182N6G8"/>
<accession>A0A182N6G8</accession>
<name>A0A182N6G8_9DIPT</name>
<dbReference type="GO" id="GO:0000118">
    <property type="term" value="C:histone deacetylase complex"/>
    <property type="evidence" value="ECO:0007669"/>
    <property type="project" value="UniProtKB-ARBA"/>
</dbReference>
<keyword evidence="4" id="KW-0597">Phosphoprotein</keyword>
<protein>
    <recommendedName>
        <fullName evidence="9">MBD domain-containing protein</fullName>
    </recommendedName>
</protein>
<reference evidence="11" key="1">
    <citation type="submission" date="2013-03" db="EMBL/GenBank/DDBJ databases">
        <title>The Genome Sequence of Anopheles dirus WRAIR2.</title>
        <authorList>
            <consortium name="The Broad Institute Genomics Platform"/>
            <person name="Neafsey D.E."/>
            <person name="Walton C."/>
            <person name="Walker B."/>
            <person name="Young S.K."/>
            <person name="Zeng Q."/>
            <person name="Gargeya S."/>
            <person name="Fitzgerald M."/>
            <person name="Haas B."/>
            <person name="Abouelleil A."/>
            <person name="Allen A.W."/>
            <person name="Alvarado L."/>
            <person name="Arachchi H.M."/>
            <person name="Berlin A.M."/>
            <person name="Chapman S.B."/>
            <person name="Gainer-Dewar J."/>
            <person name="Goldberg J."/>
            <person name="Griggs A."/>
            <person name="Gujja S."/>
            <person name="Hansen M."/>
            <person name="Howarth C."/>
            <person name="Imamovic A."/>
            <person name="Ireland A."/>
            <person name="Larimer J."/>
            <person name="McCowan C."/>
            <person name="Murphy C."/>
            <person name="Pearson M."/>
            <person name="Poon T.W."/>
            <person name="Priest M."/>
            <person name="Roberts A."/>
            <person name="Saif S."/>
            <person name="Shea T."/>
            <person name="Sisk P."/>
            <person name="Sykes S."/>
            <person name="Wortman J."/>
            <person name="Nusbaum C."/>
            <person name="Birren B."/>
        </authorList>
    </citation>
    <scope>NUCLEOTIDE SEQUENCE [LARGE SCALE GENOMIC DNA]</scope>
    <source>
        <strain evidence="11">WRAIR2</strain>
    </source>
</reference>
<dbReference type="VEuPathDB" id="VectorBase:ADIR003240"/>
<dbReference type="SMART" id="SM00391">
    <property type="entry name" value="MBD"/>
    <property type="match status" value="1"/>
</dbReference>
<dbReference type="GO" id="GO:0006346">
    <property type="term" value="P:DNA methylation-dependent constitutive heterochromatin formation"/>
    <property type="evidence" value="ECO:0007669"/>
    <property type="project" value="TreeGrafter"/>
</dbReference>
<dbReference type="Proteomes" id="UP000075884">
    <property type="component" value="Unassembled WGS sequence"/>
</dbReference>
<keyword evidence="8" id="KW-0539">Nucleus</keyword>